<protein>
    <recommendedName>
        <fullName evidence="5">VCBS repeat-containing protein</fullName>
    </recommendedName>
</protein>
<dbReference type="SUPFAM" id="SSF69318">
    <property type="entry name" value="Integrin alpha N-terminal domain"/>
    <property type="match status" value="1"/>
</dbReference>
<name>A0A7W3T103_9ACTN</name>
<accession>A0A7W3T103</accession>
<evidence type="ECO:0008006" key="5">
    <source>
        <dbReference type="Google" id="ProtNLM"/>
    </source>
</evidence>
<dbReference type="Proteomes" id="UP000530234">
    <property type="component" value="Unassembled WGS sequence"/>
</dbReference>
<keyword evidence="1" id="KW-0732">Signal</keyword>
<gene>
    <name evidence="3" type="ORF">FOE67_03645</name>
</gene>
<organism evidence="3 4">
    <name type="scientific">Streptomyces calidiresistens</name>
    <dbReference type="NCBI Taxonomy" id="1485586"/>
    <lineage>
        <taxon>Bacteria</taxon>
        <taxon>Bacillati</taxon>
        <taxon>Actinomycetota</taxon>
        <taxon>Actinomycetes</taxon>
        <taxon>Kitasatosporales</taxon>
        <taxon>Streptomycetaceae</taxon>
        <taxon>Streptomyces</taxon>
    </lineage>
</organism>
<dbReference type="RefSeq" id="WP_182660322.1">
    <property type="nucleotide sequence ID" value="NZ_VKHS01000039.1"/>
</dbReference>
<reference evidence="4" key="1">
    <citation type="submission" date="2019-10" db="EMBL/GenBank/DDBJ databases">
        <title>Streptomyces sp. nov., a novel actinobacterium isolated from alkaline environment.</title>
        <authorList>
            <person name="Golinska P."/>
        </authorList>
    </citation>
    <scope>NUCLEOTIDE SEQUENCE [LARGE SCALE GENOMIC DNA]</scope>
    <source>
        <strain evidence="4">DSM 42108</strain>
    </source>
</reference>
<dbReference type="Pfam" id="PF13517">
    <property type="entry name" value="FG-GAP_3"/>
    <property type="match status" value="1"/>
</dbReference>
<evidence type="ECO:0000256" key="2">
    <source>
        <dbReference type="SAM" id="MobiDB-lite"/>
    </source>
</evidence>
<dbReference type="InterPro" id="IPR028994">
    <property type="entry name" value="Integrin_alpha_N"/>
</dbReference>
<dbReference type="PANTHER" id="PTHR46580">
    <property type="entry name" value="SENSOR KINASE-RELATED"/>
    <property type="match status" value="1"/>
</dbReference>
<comment type="caution">
    <text evidence="3">The sequence shown here is derived from an EMBL/GenBank/DDBJ whole genome shotgun (WGS) entry which is preliminary data.</text>
</comment>
<dbReference type="InterPro" id="IPR013517">
    <property type="entry name" value="FG-GAP"/>
</dbReference>
<feature type="region of interest" description="Disordered" evidence="2">
    <location>
        <begin position="1"/>
        <end position="22"/>
    </location>
</feature>
<proteinExistence type="predicted"/>
<dbReference type="EMBL" id="VKHS01000039">
    <property type="protein sequence ID" value="MBB0228626.1"/>
    <property type="molecule type" value="Genomic_DNA"/>
</dbReference>
<evidence type="ECO:0000256" key="1">
    <source>
        <dbReference type="ARBA" id="ARBA00022729"/>
    </source>
</evidence>
<dbReference type="Gene3D" id="2.130.10.130">
    <property type="entry name" value="Integrin alpha, N-terminal"/>
    <property type="match status" value="1"/>
</dbReference>
<sequence>MFYLPPRAEEDGPGDLNGDGHPDLLNINGAGRLHGYAAEAGGEICSGIQASYDSARRQSPPGHFFDPQTGEHALISKHSDYYPGDGLTDLFARTPDGGFWLYPGDGYGSFNVDKRVKILLPDNAPAPNTWRQIKAVGDVTGDKKPDLFLRAGNGFWVLTGYTGASFQEAILMWGSSWEGREIVNVADIDKDGTPDLLWRNPSNGNMYVRHGKPGPVAGSVDLKSLTLASESRSGDVQYGTSWTTANVPLLVGTPDTNGDGVPDIWAIREDGTLRIYHPGTTNTGSPVKTVATGWGNVKSLG</sequence>
<evidence type="ECO:0000313" key="4">
    <source>
        <dbReference type="Proteomes" id="UP000530234"/>
    </source>
</evidence>
<evidence type="ECO:0000313" key="3">
    <source>
        <dbReference type="EMBL" id="MBB0228626.1"/>
    </source>
</evidence>
<dbReference type="AlphaFoldDB" id="A0A7W3T103"/>
<keyword evidence="4" id="KW-1185">Reference proteome</keyword>